<dbReference type="Pfam" id="PF26003">
    <property type="entry name" value="Integrase_N_phage"/>
    <property type="match status" value="1"/>
</dbReference>
<comment type="similarity">
    <text evidence="1">Belongs to the 'phage' integrase family.</text>
</comment>
<dbReference type="OrthoDB" id="1822491at2"/>
<dbReference type="InterPro" id="IPR002104">
    <property type="entry name" value="Integrase_catalytic"/>
</dbReference>
<dbReference type="CDD" id="cd01189">
    <property type="entry name" value="INT_ICEBs1_C_like"/>
    <property type="match status" value="1"/>
</dbReference>
<evidence type="ECO:0000259" key="4">
    <source>
        <dbReference type="PROSITE" id="PS51898"/>
    </source>
</evidence>
<dbReference type="GO" id="GO:0006310">
    <property type="term" value="P:DNA recombination"/>
    <property type="evidence" value="ECO:0007669"/>
    <property type="project" value="UniProtKB-KW"/>
</dbReference>
<keyword evidence="6" id="KW-1185">Reference proteome</keyword>
<dbReference type="InterPro" id="IPR011010">
    <property type="entry name" value="DNA_brk_join_enz"/>
</dbReference>
<protein>
    <submittedName>
        <fullName evidence="5">Site-specific integrase</fullName>
    </submittedName>
</protein>
<dbReference type="Gene3D" id="1.10.443.10">
    <property type="entry name" value="Intergrase catalytic core"/>
    <property type="match status" value="1"/>
</dbReference>
<dbReference type="InterPro" id="IPR050090">
    <property type="entry name" value="Tyrosine_recombinase_XerCD"/>
</dbReference>
<dbReference type="PROSITE" id="PS51898">
    <property type="entry name" value="TYR_RECOMBINASE"/>
    <property type="match status" value="1"/>
</dbReference>
<name>A0A4V2YR41_9ACTN</name>
<proteinExistence type="inferred from homology"/>
<evidence type="ECO:0000256" key="3">
    <source>
        <dbReference type="ARBA" id="ARBA00023172"/>
    </source>
</evidence>
<evidence type="ECO:0000256" key="1">
    <source>
        <dbReference type="ARBA" id="ARBA00008857"/>
    </source>
</evidence>
<evidence type="ECO:0000256" key="2">
    <source>
        <dbReference type="ARBA" id="ARBA00023125"/>
    </source>
</evidence>
<dbReference type="SUPFAM" id="SSF56349">
    <property type="entry name" value="DNA breaking-rejoining enzymes"/>
    <property type="match status" value="1"/>
</dbReference>
<reference evidence="5 6" key="1">
    <citation type="submission" date="2019-02" db="EMBL/GenBank/DDBJ databases">
        <title>Draft genome sequences of novel Actinobacteria.</title>
        <authorList>
            <person name="Sahin N."/>
            <person name="Ay H."/>
            <person name="Saygin H."/>
        </authorList>
    </citation>
    <scope>NUCLEOTIDE SEQUENCE [LARGE SCALE GENOMIC DNA]</scope>
    <source>
        <strain evidence="5 6">8K307</strain>
    </source>
</reference>
<gene>
    <name evidence="5" type="ORF">E1262_28020</name>
</gene>
<evidence type="ECO:0000313" key="5">
    <source>
        <dbReference type="EMBL" id="TDD64497.1"/>
    </source>
</evidence>
<dbReference type="EMBL" id="SMLB01000067">
    <property type="protein sequence ID" value="TDD64497.1"/>
    <property type="molecule type" value="Genomic_DNA"/>
</dbReference>
<dbReference type="RefSeq" id="WP_132107642.1">
    <property type="nucleotide sequence ID" value="NZ_SMLB01000067.1"/>
</dbReference>
<dbReference type="InterPro" id="IPR058717">
    <property type="entry name" value="Phage_L5_Integrase_N"/>
</dbReference>
<dbReference type="AlphaFoldDB" id="A0A4V2YR41"/>
<dbReference type="GO" id="GO:0003677">
    <property type="term" value="F:DNA binding"/>
    <property type="evidence" value="ECO:0007669"/>
    <property type="project" value="UniProtKB-KW"/>
</dbReference>
<sequence length="375" mass="41851">MAGRRPFGKVRKLPSGRFQASFIGPNGRRQNAPDTFGTKTDADRWLARVRADISRGTWLDDQLGRRTFQEYAEAYLTDNPDVGQRWAETCRRNMRLHMVTLLDVPLVAITPPVVRSWYSNAIRGTGGKTSIAQSYRFLRAVMNAAVRDDAITRNPCMIPGASSVKSRERKIATPQQVAELITTISPERYRAAVVLAAWCALRRGEVCAMRREDVNLTKGTVWVRENHVELLESPVRYNKEPKTPAGKREIAVPPHVLTFLVQHADRWAGSEWFFVGRDGKQMRGNAVYQAFVRARTKVGVDIAFHDLRHTGQSLAAAAGATLADLKKRLGHSSTAAANRYLHALDGRDAEVAKALSELAHRANSTQIMPTRTREG</sequence>
<dbReference type="PANTHER" id="PTHR30349">
    <property type="entry name" value="PHAGE INTEGRASE-RELATED"/>
    <property type="match status" value="1"/>
</dbReference>
<evidence type="ECO:0000313" key="6">
    <source>
        <dbReference type="Proteomes" id="UP000295217"/>
    </source>
</evidence>
<dbReference type="PANTHER" id="PTHR30349:SF64">
    <property type="entry name" value="PROPHAGE INTEGRASE INTD-RELATED"/>
    <property type="match status" value="1"/>
</dbReference>
<accession>A0A4V2YR41</accession>
<dbReference type="GO" id="GO:0015074">
    <property type="term" value="P:DNA integration"/>
    <property type="evidence" value="ECO:0007669"/>
    <property type="project" value="InterPro"/>
</dbReference>
<keyword evidence="2" id="KW-0238">DNA-binding</keyword>
<comment type="caution">
    <text evidence="5">The sequence shown here is derived from an EMBL/GenBank/DDBJ whole genome shotgun (WGS) entry which is preliminary data.</text>
</comment>
<dbReference type="InterPro" id="IPR013762">
    <property type="entry name" value="Integrase-like_cat_sf"/>
</dbReference>
<keyword evidence="3" id="KW-0233">DNA recombination</keyword>
<dbReference type="Pfam" id="PF00589">
    <property type="entry name" value="Phage_integrase"/>
    <property type="match status" value="1"/>
</dbReference>
<feature type="domain" description="Tyr recombinase" evidence="4">
    <location>
        <begin position="167"/>
        <end position="353"/>
    </location>
</feature>
<dbReference type="Proteomes" id="UP000295217">
    <property type="component" value="Unassembled WGS sequence"/>
</dbReference>
<organism evidence="5 6">
    <name type="scientific">Jiangella aurantiaca</name>
    <dbReference type="NCBI Taxonomy" id="2530373"/>
    <lineage>
        <taxon>Bacteria</taxon>
        <taxon>Bacillati</taxon>
        <taxon>Actinomycetota</taxon>
        <taxon>Actinomycetes</taxon>
        <taxon>Jiangellales</taxon>
        <taxon>Jiangellaceae</taxon>
        <taxon>Jiangella</taxon>
    </lineage>
</organism>
<dbReference type="Gene3D" id="1.10.150.130">
    <property type="match status" value="1"/>
</dbReference>
<dbReference type="InterPro" id="IPR010998">
    <property type="entry name" value="Integrase_recombinase_N"/>
</dbReference>